<reference evidence="1 2" key="1">
    <citation type="submission" date="2023-08" db="EMBL/GenBank/DDBJ databases">
        <title>Whole-genome sequencing of halo(alkali)philic microorganisms from hypersaline lakes.</title>
        <authorList>
            <person name="Sorokin D.Y."/>
            <person name="Abbas B."/>
            <person name="Merkel A.Y."/>
        </authorList>
    </citation>
    <scope>NUCLEOTIDE SEQUENCE [LARGE SCALE GENOMIC DNA]</scope>
    <source>
        <strain evidence="1 2">AB-CW4</strain>
    </source>
</reference>
<protein>
    <submittedName>
        <fullName evidence="1">Uncharacterized protein</fullName>
    </submittedName>
</protein>
<evidence type="ECO:0000313" key="2">
    <source>
        <dbReference type="Proteomes" id="UP001239019"/>
    </source>
</evidence>
<dbReference type="RefSeq" id="WP_306727770.1">
    <property type="nucleotide sequence ID" value="NZ_JAVDDT010000002.1"/>
</dbReference>
<dbReference type="EMBL" id="JAVDDT010000002">
    <property type="protein sequence ID" value="MDQ2069286.1"/>
    <property type="molecule type" value="Genomic_DNA"/>
</dbReference>
<gene>
    <name evidence="1" type="ORF">RBH19_05330</name>
</gene>
<comment type="caution">
    <text evidence="1">The sequence shown here is derived from an EMBL/GenBank/DDBJ whole genome shotgun (WGS) entry which is preliminary data.</text>
</comment>
<dbReference type="Proteomes" id="UP001239019">
    <property type="component" value="Unassembled WGS sequence"/>
</dbReference>
<name>A0ABU0W5L8_9GAMM</name>
<organism evidence="1 2">
    <name type="scientific">Natronospira bacteriovora</name>
    <dbReference type="NCBI Taxonomy" id="3069753"/>
    <lineage>
        <taxon>Bacteria</taxon>
        <taxon>Pseudomonadati</taxon>
        <taxon>Pseudomonadota</taxon>
        <taxon>Gammaproteobacteria</taxon>
        <taxon>Natronospirales</taxon>
        <taxon>Natronospiraceae</taxon>
        <taxon>Natronospira</taxon>
    </lineage>
</organism>
<evidence type="ECO:0000313" key="1">
    <source>
        <dbReference type="EMBL" id="MDQ2069286.1"/>
    </source>
</evidence>
<sequence length="87" mass="9663">MRGQTVMTADSARLVCAVRLQLGMVASLDDLAHAPRLNGCVWEMWCDGRYIRMTDLLKDTATPGRAIDWPISSSDELLGERRRAEAA</sequence>
<proteinExistence type="predicted"/>
<keyword evidence="2" id="KW-1185">Reference proteome</keyword>
<accession>A0ABU0W5L8</accession>